<accession>A0A0D0A3T9</accession>
<gene>
    <name evidence="2" type="ORF">CY34DRAFT_602843</name>
</gene>
<organism evidence="2 3">
    <name type="scientific">Suillus luteus UH-Slu-Lm8-n1</name>
    <dbReference type="NCBI Taxonomy" id="930992"/>
    <lineage>
        <taxon>Eukaryota</taxon>
        <taxon>Fungi</taxon>
        <taxon>Dikarya</taxon>
        <taxon>Basidiomycota</taxon>
        <taxon>Agaricomycotina</taxon>
        <taxon>Agaricomycetes</taxon>
        <taxon>Agaricomycetidae</taxon>
        <taxon>Boletales</taxon>
        <taxon>Suillineae</taxon>
        <taxon>Suillaceae</taxon>
        <taxon>Suillus</taxon>
    </lineage>
</organism>
<protein>
    <submittedName>
        <fullName evidence="2">Uncharacterized protein</fullName>
    </submittedName>
</protein>
<keyword evidence="1" id="KW-0812">Transmembrane</keyword>
<dbReference type="AlphaFoldDB" id="A0A0D0A3T9"/>
<dbReference type="InParanoid" id="A0A0D0A3T9"/>
<evidence type="ECO:0000313" key="2">
    <source>
        <dbReference type="EMBL" id="KIK44715.1"/>
    </source>
</evidence>
<keyword evidence="1" id="KW-0472">Membrane</keyword>
<reference evidence="2 3" key="1">
    <citation type="submission" date="2014-04" db="EMBL/GenBank/DDBJ databases">
        <authorList>
            <consortium name="DOE Joint Genome Institute"/>
            <person name="Kuo A."/>
            <person name="Ruytinx J."/>
            <person name="Rineau F."/>
            <person name="Colpaert J."/>
            <person name="Kohler A."/>
            <person name="Nagy L.G."/>
            <person name="Floudas D."/>
            <person name="Copeland A."/>
            <person name="Barry K.W."/>
            <person name="Cichocki N."/>
            <person name="Veneault-Fourrey C."/>
            <person name="LaButti K."/>
            <person name="Lindquist E.A."/>
            <person name="Lipzen A."/>
            <person name="Lundell T."/>
            <person name="Morin E."/>
            <person name="Murat C."/>
            <person name="Sun H."/>
            <person name="Tunlid A."/>
            <person name="Henrissat B."/>
            <person name="Grigoriev I.V."/>
            <person name="Hibbett D.S."/>
            <person name="Martin F."/>
            <person name="Nordberg H.P."/>
            <person name="Cantor M.N."/>
            <person name="Hua S.X."/>
        </authorList>
    </citation>
    <scope>NUCLEOTIDE SEQUENCE [LARGE SCALE GENOMIC DNA]</scope>
    <source>
        <strain evidence="2 3">UH-Slu-Lm8-n1</strain>
    </source>
</reference>
<feature type="transmembrane region" description="Helical" evidence="1">
    <location>
        <begin position="40"/>
        <end position="59"/>
    </location>
</feature>
<evidence type="ECO:0000256" key="1">
    <source>
        <dbReference type="SAM" id="Phobius"/>
    </source>
</evidence>
<dbReference type="EMBL" id="KN835185">
    <property type="protein sequence ID" value="KIK44715.1"/>
    <property type="molecule type" value="Genomic_DNA"/>
</dbReference>
<keyword evidence="1" id="KW-1133">Transmembrane helix</keyword>
<dbReference type="HOGENOM" id="CLU_2672774_0_0_1"/>
<keyword evidence="3" id="KW-1185">Reference proteome</keyword>
<reference evidence="3" key="2">
    <citation type="submission" date="2015-01" db="EMBL/GenBank/DDBJ databases">
        <title>Evolutionary Origins and Diversification of the Mycorrhizal Mutualists.</title>
        <authorList>
            <consortium name="DOE Joint Genome Institute"/>
            <consortium name="Mycorrhizal Genomics Consortium"/>
            <person name="Kohler A."/>
            <person name="Kuo A."/>
            <person name="Nagy L.G."/>
            <person name="Floudas D."/>
            <person name="Copeland A."/>
            <person name="Barry K.W."/>
            <person name="Cichocki N."/>
            <person name="Veneault-Fourrey C."/>
            <person name="LaButti K."/>
            <person name="Lindquist E.A."/>
            <person name="Lipzen A."/>
            <person name="Lundell T."/>
            <person name="Morin E."/>
            <person name="Murat C."/>
            <person name="Riley R."/>
            <person name="Ohm R."/>
            <person name="Sun H."/>
            <person name="Tunlid A."/>
            <person name="Henrissat B."/>
            <person name="Grigoriev I.V."/>
            <person name="Hibbett D.S."/>
            <person name="Martin F."/>
        </authorList>
    </citation>
    <scope>NUCLEOTIDE SEQUENCE [LARGE SCALE GENOMIC DNA]</scope>
    <source>
        <strain evidence="3">UH-Slu-Lm8-n1</strain>
    </source>
</reference>
<proteinExistence type="predicted"/>
<sequence>MIYTVSKGCGDYSNNGIQPLAVSVVQWSGVFENLLTKLRLIQFAKMLLAIFSDLLCLYISSTVRGLGGLTIASGN</sequence>
<evidence type="ECO:0000313" key="3">
    <source>
        <dbReference type="Proteomes" id="UP000054485"/>
    </source>
</evidence>
<name>A0A0D0A3T9_9AGAM</name>
<dbReference type="Proteomes" id="UP000054485">
    <property type="component" value="Unassembled WGS sequence"/>
</dbReference>